<dbReference type="PANTHER" id="PTHR23257:SF793">
    <property type="entry name" value="SERINE_THREONINE_TYROSINE-PROTEIN KINASE HT1"/>
    <property type="match status" value="1"/>
</dbReference>
<evidence type="ECO:0000313" key="4">
    <source>
        <dbReference type="Proteomes" id="UP000636800"/>
    </source>
</evidence>
<evidence type="ECO:0000313" key="3">
    <source>
        <dbReference type="EMBL" id="KAG0493340.1"/>
    </source>
</evidence>
<dbReference type="Gene3D" id="1.10.510.10">
    <property type="entry name" value="Transferase(Phosphotransferase) domain 1"/>
    <property type="match status" value="1"/>
</dbReference>
<dbReference type="EMBL" id="JADCNL010000002">
    <property type="protein sequence ID" value="KAG0491350.1"/>
    <property type="molecule type" value="Genomic_DNA"/>
</dbReference>
<dbReference type="GO" id="GO:0005737">
    <property type="term" value="C:cytoplasm"/>
    <property type="evidence" value="ECO:0007669"/>
    <property type="project" value="TreeGrafter"/>
</dbReference>
<dbReference type="Proteomes" id="UP000636800">
    <property type="component" value="Chromosome 2"/>
</dbReference>
<proteinExistence type="predicted"/>
<accession>A0A835RJA9</accession>
<dbReference type="InterPro" id="IPR050167">
    <property type="entry name" value="Ser_Thr_protein_kinase"/>
</dbReference>
<dbReference type="InterPro" id="IPR001245">
    <property type="entry name" value="Ser-Thr/Tyr_kinase_cat_dom"/>
</dbReference>
<dbReference type="AlphaFoldDB" id="A0A835RJA9"/>
<evidence type="ECO:0000313" key="2">
    <source>
        <dbReference type="EMBL" id="KAG0491350.1"/>
    </source>
</evidence>
<keyword evidence="4" id="KW-1185">Reference proteome</keyword>
<reference evidence="4 5" key="1">
    <citation type="journal article" date="2020" name="Nat. Food">
        <title>A phased Vanilla planifolia genome enables genetic improvement of flavour and production.</title>
        <authorList>
            <person name="Hasing T."/>
            <person name="Tang H."/>
            <person name="Brym M."/>
            <person name="Khazi F."/>
            <person name="Huang T."/>
            <person name="Chambers A.H."/>
        </authorList>
    </citation>
    <scope>NUCLEOTIDE SEQUENCE [LARGE SCALE GENOMIC DNA]</scope>
    <source>
        <tissue evidence="3">Leaf</tissue>
    </source>
</reference>
<organism evidence="3 5">
    <name type="scientific">Vanilla planifolia</name>
    <name type="common">Vanilla</name>
    <dbReference type="NCBI Taxonomy" id="51239"/>
    <lineage>
        <taxon>Eukaryota</taxon>
        <taxon>Viridiplantae</taxon>
        <taxon>Streptophyta</taxon>
        <taxon>Embryophyta</taxon>
        <taxon>Tracheophyta</taxon>
        <taxon>Spermatophyta</taxon>
        <taxon>Magnoliopsida</taxon>
        <taxon>Liliopsida</taxon>
        <taxon>Asparagales</taxon>
        <taxon>Orchidaceae</taxon>
        <taxon>Vanilloideae</taxon>
        <taxon>Vanilleae</taxon>
        <taxon>Vanilla</taxon>
    </lineage>
</organism>
<evidence type="ECO:0000259" key="1">
    <source>
        <dbReference type="Pfam" id="PF07714"/>
    </source>
</evidence>
<dbReference type="GO" id="GO:0007165">
    <property type="term" value="P:signal transduction"/>
    <property type="evidence" value="ECO:0007669"/>
    <property type="project" value="TreeGrafter"/>
</dbReference>
<feature type="domain" description="Serine-threonine/tyrosine-protein kinase catalytic" evidence="1">
    <location>
        <begin position="5"/>
        <end position="80"/>
    </location>
</feature>
<dbReference type="EMBL" id="JADCNM010000002">
    <property type="protein sequence ID" value="KAG0493340.1"/>
    <property type="molecule type" value="Genomic_DNA"/>
</dbReference>
<dbReference type="Proteomes" id="UP000639772">
    <property type="component" value="Unassembled WGS sequence"/>
</dbReference>
<gene>
    <name evidence="3" type="ORF">HPP92_004334</name>
    <name evidence="2" type="ORF">HPP92_004748</name>
</gene>
<dbReference type="InterPro" id="IPR011009">
    <property type="entry name" value="Kinase-like_dom_sf"/>
</dbReference>
<name>A0A835RJA9_VANPL</name>
<comment type="caution">
    <text evidence="3">The sequence shown here is derived from an EMBL/GenBank/DDBJ whole genome shotgun (WGS) entry which is preliminary data.</text>
</comment>
<protein>
    <recommendedName>
        <fullName evidence="1">Serine-threonine/tyrosine-protein kinase catalytic domain-containing protein</fullName>
    </recommendedName>
</protein>
<dbReference type="OrthoDB" id="4062651at2759"/>
<dbReference type="PANTHER" id="PTHR23257">
    <property type="entry name" value="SERINE-THREONINE PROTEIN KINASE"/>
    <property type="match status" value="1"/>
</dbReference>
<dbReference type="SUPFAM" id="SSF56112">
    <property type="entry name" value="Protein kinase-like (PK-like)"/>
    <property type="match status" value="1"/>
</dbReference>
<dbReference type="Pfam" id="PF07714">
    <property type="entry name" value="PK_Tyr_Ser-Thr"/>
    <property type="match status" value="1"/>
</dbReference>
<evidence type="ECO:0000313" key="5">
    <source>
        <dbReference type="Proteomes" id="UP000639772"/>
    </source>
</evidence>
<sequence>MGTYLWMASEMIKEKPCTHKVNVYSFDFVLLELTTLVPFQRMTPVQVAYAASEKIPINNLRPPLSTSCSLMLNNLIRNCQPCKEVVL</sequence>
<dbReference type="GO" id="GO:0004672">
    <property type="term" value="F:protein kinase activity"/>
    <property type="evidence" value="ECO:0007669"/>
    <property type="project" value="InterPro"/>
</dbReference>